<evidence type="ECO:0000256" key="2">
    <source>
        <dbReference type="ARBA" id="ARBA00022679"/>
    </source>
</evidence>
<reference evidence="5" key="1">
    <citation type="submission" date="2017-09" db="EMBL/GenBank/DDBJ databases">
        <title>Depth-based differentiation of microbial function through sediment-hosted aquifers and enrichment of novel symbionts in the deep terrestrial subsurface.</title>
        <authorList>
            <person name="Probst A.J."/>
            <person name="Ladd B."/>
            <person name="Jarett J.K."/>
            <person name="Geller-Mcgrath D.E."/>
            <person name="Sieber C.M.K."/>
            <person name="Emerson J.B."/>
            <person name="Anantharaman K."/>
            <person name="Thomas B.C."/>
            <person name="Malmstrom R."/>
            <person name="Stieglmeier M."/>
            <person name="Klingl A."/>
            <person name="Woyke T."/>
            <person name="Ryan C.M."/>
            <person name="Banfield J.F."/>
        </authorList>
    </citation>
    <scope>NUCLEOTIDE SEQUENCE [LARGE SCALE GENOMIC DNA]</scope>
</reference>
<name>A0A2M7UE48_9BACT</name>
<dbReference type="SUPFAM" id="SSF53167">
    <property type="entry name" value="Purine and uridine phosphorylases"/>
    <property type="match status" value="1"/>
</dbReference>
<evidence type="ECO:0000256" key="1">
    <source>
        <dbReference type="ARBA" id="ARBA00022676"/>
    </source>
</evidence>
<dbReference type="AlphaFoldDB" id="A0A2M7UE48"/>
<dbReference type="InterPro" id="IPR010044">
    <property type="entry name" value="MTAP"/>
</dbReference>
<dbReference type="InterPro" id="IPR000845">
    <property type="entry name" value="Nucleoside_phosphorylase_d"/>
</dbReference>
<proteinExistence type="predicted"/>
<protein>
    <submittedName>
        <fullName evidence="4">5'-methylthioadenosine phosphorylase</fullName>
        <ecNumber evidence="4">2.4.2.28</ecNumber>
    </submittedName>
</protein>
<dbReference type="GO" id="GO:0019509">
    <property type="term" value="P:L-methionine salvage from methylthioadenosine"/>
    <property type="evidence" value="ECO:0007669"/>
    <property type="project" value="TreeGrafter"/>
</dbReference>
<dbReference type="GO" id="GO:0009116">
    <property type="term" value="P:nucleoside metabolic process"/>
    <property type="evidence" value="ECO:0007669"/>
    <property type="project" value="InterPro"/>
</dbReference>
<dbReference type="Proteomes" id="UP000231688">
    <property type="component" value="Unassembled WGS sequence"/>
</dbReference>
<dbReference type="InterPro" id="IPR035994">
    <property type="entry name" value="Nucleoside_phosphorylase_sf"/>
</dbReference>
<accession>A0A2M7UE48</accession>
<feature type="domain" description="Nucleoside phosphorylase" evidence="3">
    <location>
        <begin position="9"/>
        <end position="90"/>
    </location>
</feature>
<dbReference type="Gene3D" id="3.40.50.1580">
    <property type="entry name" value="Nucleoside phosphorylase domain"/>
    <property type="match status" value="1"/>
</dbReference>
<keyword evidence="1 4" id="KW-0328">Glycosyltransferase</keyword>
<feature type="non-terminal residue" evidence="4">
    <location>
        <position position="92"/>
    </location>
</feature>
<gene>
    <name evidence="4" type="ORF">COY10_01510</name>
</gene>
<keyword evidence="2 4" id="KW-0808">Transferase</keyword>
<dbReference type="PANTHER" id="PTHR42679:SF2">
    <property type="entry name" value="S-METHYL-5'-THIOADENOSINE PHOSPHORYLASE"/>
    <property type="match status" value="1"/>
</dbReference>
<dbReference type="PANTHER" id="PTHR42679">
    <property type="entry name" value="S-METHYL-5'-THIOADENOSINE PHOSPHORYLASE"/>
    <property type="match status" value="1"/>
</dbReference>
<evidence type="ECO:0000259" key="3">
    <source>
        <dbReference type="Pfam" id="PF01048"/>
    </source>
</evidence>
<organism evidence="4 5">
    <name type="scientific">Candidatus Portnoybacteria bacterium CG_4_10_14_0_2_um_filter_43_36</name>
    <dbReference type="NCBI Taxonomy" id="1974798"/>
    <lineage>
        <taxon>Bacteria</taxon>
        <taxon>Candidatus Portnoyibacteriota</taxon>
    </lineage>
</organism>
<dbReference type="EMBL" id="PFOH01000040">
    <property type="protein sequence ID" value="PIZ69439.1"/>
    <property type="molecule type" value="Genomic_DNA"/>
</dbReference>
<dbReference type="Pfam" id="PF01048">
    <property type="entry name" value="PNP_UDP_1"/>
    <property type="match status" value="1"/>
</dbReference>
<comment type="caution">
    <text evidence="4">The sequence shown here is derived from an EMBL/GenBank/DDBJ whole genome shotgun (WGS) entry which is preliminary data.</text>
</comment>
<dbReference type="GO" id="GO:0017061">
    <property type="term" value="F:S-methyl-5-thioadenosine phosphorylase activity"/>
    <property type="evidence" value="ECO:0007669"/>
    <property type="project" value="UniProtKB-EC"/>
</dbReference>
<dbReference type="EC" id="2.4.2.28" evidence="4"/>
<evidence type="ECO:0000313" key="4">
    <source>
        <dbReference type="EMBL" id="PIZ69439.1"/>
    </source>
</evidence>
<sequence length="92" mass="9645">MTKNKKGTKIAIIGGSGLDDPQIMAGAEEIEVETPFGRPAAALVVGEIGGREVVVLARHGKDHSIMPTKVPFQANVWALKKIGCSHILATTA</sequence>
<evidence type="ECO:0000313" key="5">
    <source>
        <dbReference type="Proteomes" id="UP000231688"/>
    </source>
</evidence>
<dbReference type="GO" id="GO:0005829">
    <property type="term" value="C:cytosol"/>
    <property type="evidence" value="ECO:0007669"/>
    <property type="project" value="TreeGrafter"/>
</dbReference>